<dbReference type="EC" id="2.7.7.7" evidence="1"/>
<keyword evidence="6" id="KW-0227">DNA damage</keyword>
<feature type="domain" description="Polymerase/histidinol phosphatase N-terminal" evidence="10">
    <location>
        <begin position="5"/>
        <end position="72"/>
    </location>
</feature>
<organism evidence="11 12">
    <name type="scientific">Gulosibacter faecalis</name>
    <dbReference type="NCBI Taxonomy" id="272240"/>
    <lineage>
        <taxon>Bacteria</taxon>
        <taxon>Bacillati</taxon>
        <taxon>Actinomycetota</taxon>
        <taxon>Actinomycetes</taxon>
        <taxon>Micrococcales</taxon>
        <taxon>Microbacteriaceae</taxon>
        <taxon>Gulosibacter</taxon>
    </lineage>
</organism>
<name>A0ABW5UXA5_9MICO</name>
<comment type="catalytic activity">
    <reaction evidence="9">
        <text>DNA(n) + a 2'-deoxyribonucleoside 5'-triphosphate = DNA(n+1) + diphosphate</text>
        <dbReference type="Rhea" id="RHEA:22508"/>
        <dbReference type="Rhea" id="RHEA-COMP:17339"/>
        <dbReference type="Rhea" id="RHEA-COMP:17340"/>
        <dbReference type="ChEBI" id="CHEBI:33019"/>
        <dbReference type="ChEBI" id="CHEBI:61560"/>
        <dbReference type="ChEBI" id="CHEBI:173112"/>
        <dbReference type="EC" id="2.7.7.7"/>
    </reaction>
</comment>
<evidence type="ECO:0000259" key="10">
    <source>
        <dbReference type="SMART" id="SM00481"/>
    </source>
</evidence>
<dbReference type="Pfam" id="PF07733">
    <property type="entry name" value="DNA_pol3_alpha"/>
    <property type="match status" value="1"/>
</dbReference>
<dbReference type="InterPro" id="IPR040982">
    <property type="entry name" value="DNA_pol3_finger"/>
</dbReference>
<keyword evidence="7" id="KW-0239">DNA-directed DNA polymerase</keyword>
<dbReference type="RefSeq" id="WP_019618608.1">
    <property type="nucleotide sequence ID" value="NZ_JBHUNE010000006.1"/>
</dbReference>
<dbReference type="InterPro" id="IPR041931">
    <property type="entry name" value="DNA_pol3_alpha_thumb_dom"/>
</dbReference>
<evidence type="ECO:0000256" key="1">
    <source>
        <dbReference type="ARBA" id="ARBA00012417"/>
    </source>
</evidence>
<evidence type="ECO:0000256" key="9">
    <source>
        <dbReference type="ARBA" id="ARBA00049244"/>
    </source>
</evidence>
<dbReference type="InterPro" id="IPR011708">
    <property type="entry name" value="DNA_pol3_alpha_NTPase_dom"/>
</dbReference>
<evidence type="ECO:0000256" key="7">
    <source>
        <dbReference type="ARBA" id="ARBA00022932"/>
    </source>
</evidence>
<dbReference type="Pfam" id="PF17657">
    <property type="entry name" value="DNA_pol3_finger"/>
    <property type="match status" value="1"/>
</dbReference>
<dbReference type="InterPro" id="IPR016195">
    <property type="entry name" value="Pol/histidinol_Pase-like"/>
</dbReference>
<dbReference type="Gene3D" id="3.20.20.140">
    <property type="entry name" value="Metal-dependent hydrolases"/>
    <property type="match status" value="1"/>
</dbReference>
<keyword evidence="3 11" id="KW-0808">Transferase</keyword>
<dbReference type="NCBIfam" id="TIGR00594">
    <property type="entry name" value="polc"/>
    <property type="match status" value="1"/>
</dbReference>
<protein>
    <recommendedName>
        <fullName evidence="1">DNA-directed DNA polymerase</fullName>
        <ecNumber evidence="1">2.7.7.7</ecNumber>
    </recommendedName>
</protein>
<dbReference type="Gene3D" id="1.10.10.1600">
    <property type="entry name" value="Bacterial DNA polymerase III alpha subunit, thumb domain"/>
    <property type="match status" value="1"/>
</dbReference>
<dbReference type="CDD" id="cd07431">
    <property type="entry name" value="PHP_PolIIIA"/>
    <property type="match status" value="1"/>
</dbReference>
<keyword evidence="12" id="KW-1185">Reference proteome</keyword>
<dbReference type="Gene3D" id="1.10.150.870">
    <property type="match status" value="1"/>
</dbReference>
<dbReference type="SUPFAM" id="SSF89550">
    <property type="entry name" value="PHP domain-like"/>
    <property type="match status" value="1"/>
</dbReference>
<keyword evidence="5" id="KW-0235">DNA replication</keyword>
<dbReference type="InterPro" id="IPR004013">
    <property type="entry name" value="PHP_dom"/>
</dbReference>
<keyword evidence="8" id="KW-0234">DNA repair</keyword>
<evidence type="ECO:0000256" key="8">
    <source>
        <dbReference type="ARBA" id="ARBA00023204"/>
    </source>
</evidence>
<dbReference type="GO" id="GO:0003887">
    <property type="term" value="F:DNA-directed DNA polymerase activity"/>
    <property type="evidence" value="ECO:0007669"/>
    <property type="project" value="UniProtKB-EC"/>
</dbReference>
<keyword evidence="4 11" id="KW-0548">Nucleotidyltransferase</keyword>
<dbReference type="PANTHER" id="PTHR32294:SF4">
    <property type="entry name" value="ERROR-PRONE DNA POLYMERASE"/>
    <property type="match status" value="1"/>
</dbReference>
<dbReference type="PANTHER" id="PTHR32294">
    <property type="entry name" value="DNA POLYMERASE III SUBUNIT ALPHA"/>
    <property type="match status" value="1"/>
</dbReference>
<reference evidence="12" key="1">
    <citation type="journal article" date="2019" name="Int. J. Syst. Evol. Microbiol.">
        <title>The Global Catalogue of Microorganisms (GCM) 10K type strain sequencing project: providing services to taxonomists for standard genome sequencing and annotation.</title>
        <authorList>
            <consortium name="The Broad Institute Genomics Platform"/>
            <consortium name="The Broad Institute Genome Sequencing Center for Infectious Disease"/>
            <person name="Wu L."/>
            <person name="Ma J."/>
        </authorList>
    </citation>
    <scope>NUCLEOTIDE SEQUENCE [LARGE SCALE GENOMIC DNA]</scope>
    <source>
        <strain evidence="12">TISTR 1514</strain>
    </source>
</reference>
<evidence type="ECO:0000256" key="5">
    <source>
        <dbReference type="ARBA" id="ARBA00022705"/>
    </source>
</evidence>
<dbReference type="Pfam" id="PF14579">
    <property type="entry name" value="HHH_6"/>
    <property type="match status" value="1"/>
</dbReference>
<dbReference type="InterPro" id="IPR003141">
    <property type="entry name" value="Pol/His_phosphatase_N"/>
</dbReference>
<gene>
    <name evidence="11" type="ORF">ACFSW7_07170</name>
</gene>
<dbReference type="InterPro" id="IPR029460">
    <property type="entry name" value="DNAPol_HHH"/>
</dbReference>
<dbReference type="EMBL" id="JBHUNE010000006">
    <property type="protein sequence ID" value="MFD2758156.1"/>
    <property type="molecule type" value="Genomic_DNA"/>
</dbReference>
<evidence type="ECO:0000256" key="3">
    <source>
        <dbReference type="ARBA" id="ARBA00022679"/>
    </source>
</evidence>
<accession>A0ABW5UXA5</accession>
<evidence type="ECO:0000313" key="11">
    <source>
        <dbReference type="EMBL" id="MFD2758156.1"/>
    </source>
</evidence>
<evidence type="ECO:0000256" key="2">
    <source>
        <dbReference type="ARBA" id="ARBA00022490"/>
    </source>
</evidence>
<evidence type="ECO:0000256" key="6">
    <source>
        <dbReference type="ARBA" id="ARBA00022763"/>
    </source>
</evidence>
<proteinExistence type="predicted"/>
<dbReference type="CDD" id="cd04485">
    <property type="entry name" value="DnaE_OBF"/>
    <property type="match status" value="1"/>
</dbReference>
<dbReference type="SMART" id="SM00481">
    <property type="entry name" value="POLIIIAc"/>
    <property type="match status" value="1"/>
</dbReference>
<keyword evidence="2" id="KW-0963">Cytoplasm</keyword>
<evidence type="ECO:0000313" key="12">
    <source>
        <dbReference type="Proteomes" id="UP001597492"/>
    </source>
</evidence>
<dbReference type="InterPro" id="IPR004805">
    <property type="entry name" value="DnaE2/DnaE/PolC"/>
</dbReference>
<sequence length="1150" mass="126254">MSPFVHLHVASAHSNHHGTNSPEQLVARAASWEAPSAAITDRDGLYGAVRHVRACIAEGIAPIVGVDLALAPQPAAEGAKPAPAGPLPGPLPRATVLAHGRLGGAGWASLSRLVSAAHTPPRGTPATREHQPQLPPGRFAPFLLGEHEVQGTLLLGPNSDVGRALTRGRADVARARLQRWQHLLPGAIAVELVCHLTEPGAPASLSHAAAMLELATDLRLPCVLSNQVRYLDPDDALTGDVLDAAGALRPLDELAAQPNGQAWLKPPTRMHALADLIVSRTGLGGHARERLLATTRELAERCELDPDEDLRWRQPKTPEPEVLGLRDEPNVVLRRRCEAALTERFPDATGEARRALDVRLRDELGTIEGFGYATYFLTVADVAELIRERGIRAQARGSGASSLVNFLLRVSNVNPIEHDLVFERFLGRKRSTLPDIDIDVESARRHEIYRAIFERYGSSRVTLLSMHSTYRARGAARDAGLALGLDEARIDEIAKSLWRFNSREFRAVLDEKPELARLADEARSDRDLNLLIDLAERLDRLPRHLSMHPCGVLLGDSTLLSTTPVQPSGIGLPMSQFDKDDIDDLGLLKLDVLGVRMQSTLAYAVREVERLHGPQAAVRGGLPPDAPYVSAQGRLVLDEIPKDDETTFEQIRTTHTLGMFQIESPGQRELVGKMQPDVYDDLIADISLFRPGPMKGNMVTPFLEVKHGFASPDWLHPSFRPFLRETYGVVVYHEQVLRMLHLCMGISLADADELRRRMEKRGEDIERQFRDRTRRNVDERGRRRFTDAQIDAIWAVLRGFGSFGFCKAHAAAFALPTWQSAWLKTHYPAEFFAGLLTHDPGMYPKRLLLGDARRLGVPILPVDVNASTREFVVERVRDTPPGVPTRAGDLGIRLALSDIRGITEAELARILAERPFDSLGDFLARARPSRPLAERLALIGALDSLESSTLTRGELLAAVRRAPRTRARPKRAADAVELPLRLHGAHAPVAATGAAELDSRERVQAELEVLALDLSEHVIDGYRPLLDELGVTPAEQLVNLRGGAEVIVAGVRVATQTPPMRSGKRVVFISVDDGTGCADAAFFEEAQQRSGDVLFGTPLLLIHGTVRRTGERGVSLQAESARDLKRAWEEYSALRRSRAPDDGVMLDQRA</sequence>
<dbReference type="Proteomes" id="UP001597492">
    <property type="component" value="Unassembled WGS sequence"/>
</dbReference>
<comment type="caution">
    <text evidence="11">The sequence shown here is derived from an EMBL/GenBank/DDBJ whole genome shotgun (WGS) entry which is preliminary data.</text>
</comment>
<dbReference type="Pfam" id="PF02811">
    <property type="entry name" value="PHP"/>
    <property type="match status" value="1"/>
</dbReference>
<evidence type="ECO:0000256" key="4">
    <source>
        <dbReference type="ARBA" id="ARBA00022695"/>
    </source>
</evidence>